<dbReference type="Gene3D" id="3.40.50.2300">
    <property type="match status" value="2"/>
</dbReference>
<dbReference type="OrthoDB" id="1680494at2"/>
<organism evidence="2 3">
    <name type="scientific">Kiloniella litopenaei</name>
    <dbReference type="NCBI Taxonomy" id="1549748"/>
    <lineage>
        <taxon>Bacteria</taxon>
        <taxon>Pseudomonadati</taxon>
        <taxon>Pseudomonadota</taxon>
        <taxon>Alphaproteobacteria</taxon>
        <taxon>Rhodospirillales</taxon>
        <taxon>Kiloniellaceae</taxon>
        <taxon>Kiloniella</taxon>
    </lineage>
</organism>
<feature type="transmembrane region" description="Helical" evidence="1">
    <location>
        <begin position="14"/>
        <end position="34"/>
    </location>
</feature>
<evidence type="ECO:0000256" key="1">
    <source>
        <dbReference type="SAM" id="Phobius"/>
    </source>
</evidence>
<keyword evidence="1" id="KW-0812">Transmembrane</keyword>
<keyword evidence="1" id="KW-1133">Transmembrane helix</keyword>
<evidence type="ECO:0000313" key="3">
    <source>
        <dbReference type="Proteomes" id="UP000034491"/>
    </source>
</evidence>
<keyword evidence="1" id="KW-0472">Membrane</keyword>
<evidence type="ECO:0008006" key="4">
    <source>
        <dbReference type="Google" id="ProtNLM"/>
    </source>
</evidence>
<dbReference type="PANTHER" id="PTHR35271">
    <property type="entry name" value="ABC TRANSPORTER, SUBSTRATE-BINDING LIPOPROTEIN-RELATED"/>
    <property type="match status" value="1"/>
</dbReference>
<dbReference type="InterPro" id="IPR007487">
    <property type="entry name" value="ABC_transpt-TYRBP-like"/>
</dbReference>
<sequence length="364" mass="40069">MPFFARITIGSQQFIKLVVAIYILLASILGLSVISQAKAQEQNLAKTGDTKRVVVIETMALPVLQDATKWFRKGMAELGYVEGQNIEYVVLNAQGDPETSYNLLSTELKNQKPDMVVSVATLATRESYKIMRDQETPLVFMLVSYPEKEGFVSAIGEASGTNITGKTHIVPPAAKIEVIKQALKPLTEKKPMRIGILNSTYPSALSEAAQIMEIDKTVEELNFIDLNFQYIPGQENREKLRNNALEVIEKNRSKFDALWLATGPMGNDVKILKILKEQKIPVIFANNIEAVRSGVLLSMISNSEVNGIAAAEIADQIFKGKNAGEIPITRPKSYLVSINITTATELGTVIPSSLLKLAGKNIYR</sequence>
<dbReference type="SUPFAM" id="SSF53822">
    <property type="entry name" value="Periplasmic binding protein-like I"/>
    <property type="match status" value="1"/>
</dbReference>
<evidence type="ECO:0000313" key="2">
    <source>
        <dbReference type="EMBL" id="KKJ78642.1"/>
    </source>
</evidence>
<dbReference type="STRING" id="1549748.WH95_00670"/>
<reference evidence="2 3" key="1">
    <citation type="submission" date="2015-03" db="EMBL/GenBank/DDBJ databases">
        <title>Genome sequence of Kiloniella sp. P1-1, isolated from the gut microflora of Pacific white shrimp, Penaeus vannamei.</title>
        <authorList>
            <person name="Shao Z."/>
            <person name="Wang L."/>
            <person name="Li X."/>
        </authorList>
    </citation>
    <scope>NUCLEOTIDE SEQUENCE [LARGE SCALE GENOMIC DNA]</scope>
    <source>
        <strain evidence="2 3">P1-1</strain>
    </source>
</reference>
<dbReference type="AlphaFoldDB" id="A0A0M2R9Y1"/>
<dbReference type="CDD" id="cd06325">
    <property type="entry name" value="PBP1_ABC_unchar_transporter"/>
    <property type="match status" value="1"/>
</dbReference>
<comment type="caution">
    <text evidence="2">The sequence shown here is derived from an EMBL/GenBank/DDBJ whole genome shotgun (WGS) entry which is preliminary data.</text>
</comment>
<keyword evidence="3" id="KW-1185">Reference proteome</keyword>
<protein>
    <recommendedName>
        <fullName evidence="4">ABC transporter substrate-binding protein</fullName>
    </recommendedName>
</protein>
<dbReference type="RefSeq" id="WP_046501653.1">
    <property type="nucleotide sequence ID" value="NZ_LANI01000001.1"/>
</dbReference>
<dbReference type="Pfam" id="PF04392">
    <property type="entry name" value="ABC_sub_bind"/>
    <property type="match status" value="1"/>
</dbReference>
<dbReference type="PANTHER" id="PTHR35271:SF1">
    <property type="entry name" value="ABC TRANSPORTER, SUBSTRATE-BINDING LIPOPROTEIN"/>
    <property type="match status" value="1"/>
</dbReference>
<proteinExistence type="predicted"/>
<dbReference type="InterPro" id="IPR028082">
    <property type="entry name" value="Peripla_BP_I"/>
</dbReference>
<dbReference type="EMBL" id="LANI01000001">
    <property type="protein sequence ID" value="KKJ78642.1"/>
    <property type="molecule type" value="Genomic_DNA"/>
</dbReference>
<gene>
    <name evidence="2" type="ORF">WH95_00670</name>
</gene>
<name>A0A0M2R9Y1_9PROT</name>
<dbReference type="Proteomes" id="UP000034491">
    <property type="component" value="Unassembled WGS sequence"/>
</dbReference>
<accession>A0A0M2R9Y1</accession>